<evidence type="ECO:0000256" key="10">
    <source>
        <dbReference type="ARBA" id="ARBA00023319"/>
    </source>
</evidence>
<evidence type="ECO:0000256" key="6">
    <source>
        <dbReference type="ARBA" id="ARBA00022989"/>
    </source>
</evidence>
<keyword evidence="2 11" id="KW-0812">Transmembrane</keyword>
<dbReference type="OrthoDB" id="5843397at2759"/>
<dbReference type="SUPFAM" id="SSF48726">
    <property type="entry name" value="Immunoglobulin"/>
    <property type="match status" value="2"/>
</dbReference>
<keyword evidence="10" id="KW-0393">Immunoglobulin domain</keyword>
<evidence type="ECO:0000256" key="2">
    <source>
        <dbReference type="ARBA" id="ARBA00022692"/>
    </source>
</evidence>
<dbReference type="GO" id="GO:0016020">
    <property type="term" value="C:membrane"/>
    <property type="evidence" value="ECO:0007669"/>
    <property type="project" value="UniProtKB-SubCell"/>
</dbReference>
<evidence type="ECO:0000256" key="5">
    <source>
        <dbReference type="ARBA" id="ARBA00022889"/>
    </source>
</evidence>
<protein>
    <recommendedName>
        <fullName evidence="13">Ig-like domain-containing protein</fullName>
    </recommendedName>
</protein>
<evidence type="ECO:0000313" key="15">
    <source>
        <dbReference type="Proteomes" id="UP000265040"/>
    </source>
</evidence>
<dbReference type="InterPro" id="IPR003599">
    <property type="entry name" value="Ig_sub"/>
</dbReference>
<dbReference type="AlphaFoldDB" id="A0A3Q1HPS2"/>
<sequence>MLFSFTLVFVSLLNILCDFHVSSCDTNCTDKPVFTPSRLVVKHGDSASATCSVCQSACNNTIYGLENSVGSRTINGTTISWEVDSLTEWGTELTCYYNDDVREAQCCSILPITVYKPPDNVSISINNHTGPMIEGHQYTLLCEVQNVAPVQNVIVTFYRGTTPLGQQQYINNTNNKPVTERYALTITPSKEDDGVQYWCKAELELGPEGPKPPPVVTLQNIRSTVHYEPWVEVSSHTITITEGDPLHLNCSAVGNPTPTYTWTFPSNNLPQMHNNSVFNIKSAAFKHEGTYTCSATNRVGSVKVSFTVEVQGNYIPYIIIATLLLVVLVLAIASVMYSQYYRRNRMGQYKMKDVFRLHKQLIPMYNA</sequence>
<reference evidence="14" key="3">
    <citation type="submission" date="2025-09" db="UniProtKB">
        <authorList>
            <consortium name="Ensembl"/>
        </authorList>
    </citation>
    <scope>IDENTIFICATION</scope>
</reference>
<dbReference type="InterPro" id="IPR036179">
    <property type="entry name" value="Ig-like_dom_sf"/>
</dbReference>
<evidence type="ECO:0000259" key="13">
    <source>
        <dbReference type="PROSITE" id="PS50835"/>
    </source>
</evidence>
<dbReference type="Gene3D" id="2.60.40.10">
    <property type="entry name" value="Immunoglobulins"/>
    <property type="match status" value="3"/>
</dbReference>
<evidence type="ECO:0000256" key="4">
    <source>
        <dbReference type="ARBA" id="ARBA00022737"/>
    </source>
</evidence>
<dbReference type="Pfam" id="PF13927">
    <property type="entry name" value="Ig_3"/>
    <property type="match status" value="1"/>
</dbReference>
<dbReference type="GO" id="GO:0098609">
    <property type="term" value="P:cell-cell adhesion"/>
    <property type="evidence" value="ECO:0007669"/>
    <property type="project" value="InterPro"/>
</dbReference>
<dbReference type="InterPro" id="IPR003598">
    <property type="entry name" value="Ig_sub2"/>
</dbReference>
<dbReference type="InterPro" id="IPR003987">
    <property type="entry name" value="ICAM_VCAM_N"/>
</dbReference>
<feature type="signal peptide" evidence="12">
    <location>
        <begin position="1"/>
        <end position="24"/>
    </location>
</feature>
<dbReference type="PANTHER" id="PTHR13771:SF9">
    <property type="entry name" value="INTERCELLULAR ADHESION MOLECULE 5"/>
    <property type="match status" value="1"/>
</dbReference>
<evidence type="ECO:0000256" key="7">
    <source>
        <dbReference type="ARBA" id="ARBA00023136"/>
    </source>
</evidence>
<evidence type="ECO:0000256" key="11">
    <source>
        <dbReference type="SAM" id="Phobius"/>
    </source>
</evidence>
<keyword evidence="7 11" id="KW-0472">Membrane</keyword>
<reference evidence="14" key="2">
    <citation type="submission" date="2025-08" db="UniProtKB">
        <authorList>
            <consortium name="Ensembl"/>
        </authorList>
    </citation>
    <scope>IDENTIFICATION</scope>
</reference>
<evidence type="ECO:0000256" key="12">
    <source>
        <dbReference type="SAM" id="SignalP"/>
    </source>
</evidence>
<evidence type="ECO:0000256" key="3">
    <source>
        <dbReference type="ARBA" id="ARBA00022729"/>
    </source>
</evidence>
<dbReference type="STRING" id="64144.ENSATEP00000007053"/>
<feature type="domain" description="Ig-like" evidence="13">
    <location>
        <begin position="229"/>
        <end position="309"/>
    </location>
</feature>
<dbReference type="SMART" id="SM00408">
    <property type="entry name" value="IGc2"/>
    <property type="match status" value="2"/>
</dbReference>
<dbReference type="Ensembl" id="ENSATET00000007174.3">
    <property type="protein sequence ID" value="ENSATEP00000007053.1"/>
    <property type="gene ID" value="ENSATEG00000004981.3"/>
</dbReference>
<evidence type="ECO:0000256" key="9">
    <source>
        <dbReference type="ARBA" id="ARBA00023180"/>
    </source>
</evidence>
<dbReference type="InterPro" id="IPR007110">
    <property type="entry name" value="Ig-like_dom"/>
</dbReference>
<evidence type="ECO:0000256" key="8">
    <source>
        <dbReference type="ARBA" id="ARBA00023157"/>
    </source>
</evidence>
<comment type="subcellular location">
    <subcellularLocation>
        <location evidence="1">Membrane</location>
        <topology evidence="1">Single-pass type I membrane protein</topology>
    </subcellularLocation>
</comment>
<keyword evidence="8" id="KW-1015">Disulfide bond</keyword>
<feature type="transmembrane region" description="Helical" evidence="11">
    <location>
        <begin position="314"/>
        <end position="337"/>
    </location>
</feature>
<keyword evidence="15" id="KW-1185">Reference proteome</keyword>
<dbReference type="PRINTS" id="PR01472">
    <property type="entry name" value="ICAMVCAM1"/>
</dbReference>
<proteinExistence type="predicted"/>
<keyword evidence="3 12" id="KW-0732">Signal</keyword>
<feature type="domain" description="Ig-like" evidence="13">
    <location>
        <begin position="118"/>
        <end position="217"/>
    </location>
</feature>
<dbReference type="SMART" id="SM00409">
    <property type="entry name" value="IG"/>
    <property type="match status" value="2"/>
</dbReference>
<keyword evidence="4" id="KW-0677">Repeat</keyword>
<dbReference type="PANTHER" id="PTHR13771">
    <property type="entry name" value="INTERCELLULAR ADHESION MOLECULE"/>
    <property type="match status" value="1"/>
</dbReference>
<accession>A0A3Q1HPS2</accession>
<dbReference type="InParanoid" id="A0A3Q1HPS2"/>
<dbReference type="InterPro" id="IPR047012">
    <property type="entry name" value="ICAM_VCAM"/>
</dbReference>
<organism evidence="14 15">
    <name type="scientific">Anabas testudineus</name>
    <name type="common">Climbing perch</name>
    <name type="synonym">Anthias testudineus</name>
    <dbReference type="NCBI Taxonomy" id="64144"/>
    <lineage>
        <taxon>Eukaryota</taxon>
        <taxon>Metazoa</taxon>
        <taxon>Chordata</taxon>
        <taxon>Craniata</taxon>
        <taxon>Vertebrata</taxon>
        <taxon>Euteleostomi</taxon>
        <taxon>Actinopterygii</taxon>
        <taxon>Neopterygii</taxon>
        <taxon>Teleostei</taxon>
        <taxon>Neoteleostei</taxon>
        <taxon>Acanthomorphata</taxon>
        <taxon>Anabantaria</taxon>
        <taxon>Anabantiformes</taxon>
        <taxon>Anabantoidei</taxon>
        <taxon>Anabantidae</taxon>
        <taxon>Anabas</taxon>
    </lineage>
</organism>
<keyword evidence="9" id="KW-0325">Glycoprotein</keyword>
<dbReference type="OMA" id="ANGCDEN"/>
<feature type="chain" id="PRO_5018748936" description="Ig-like domain-containing protein" evidence="12">
    <location>
        <begin position="25"/>
        <end position="367"/>
    </location>
</feature>
<dbReference type="GO" id="GO:0005178">
    <property type="term" value="F:integrin binding"/>
    <property type="evidence" value="ECO:0007669"/>
    <property type="project" value="InterPro"/>
</dbReference>
<dbReference type="Proteomes" id="UP000265040">
    <property type="component" value="Chromosome 1"/>
</dbReference>
<reference evidence="14" key="1">
    <citation type="submission" date="2021-04" db="EMBL/GenBank/DDBJ databases">
        <authorList>
            <consortium name="Wellcome Sanger Institute Data Sharing"/>
        </authorList>
    </citation>
    <scope>NUCLEOTIDE SEQUENCE [LARGE SCALE GENOMIC DNA]</scope>
</reference>
<dbReference type="InterPro" id="IPR013783">
    <property type="entry name" value="Ig-like_fold"/>
</dbReference>
<dbReference type="PROSITE" id="PS50835">
    <property type="entry name" value="IG_LIKE"/>
    <property type="match status" value="2"/>
</dbReference>
<evidence type="ECO:0000256" key="1">
    <source>
        <dbReference type="ARBA" id="ARBA00004479"/>
    </source>
</evidence>
<keyword evidence="6 11" id="KW-1133">Transmembrane helix</keyword>
<evidence type="ECO:0000313" key="14">
    <source>
        <dbReference type="Ensembl" id="ENSATEP00000007053.1"/>
    </source>
</evidence>
<dbReference type="FunFam" id="2.60.40.10:FF:000032">
    <property type="entry name" value="palladin isoform X1"/>
    <property type="match status" value="1"/>
</dbReference>
<name>A0A3Q1HPS2_ANATE</name>
<dbReference type="GeneTree" id="ENSGT00940000159005"/>
<keyword evidence="5" id="KW-0130">Cell adhesion</keyword>